<dbReference type="PRINTS" id="PR00039">
    <property type="entry name" value="HTHLYSR"/>
</dbReference>
<dbReference type="Gene3D" id="3.40.190.290">
    <property type="match status" value="1"/>
</dbReference>
<dbReference type="PROSITE" id="PS50931">
    <property type="entry name" value="HTH_LYSR"/>
    <property type="match status" value="1"/>
</dbReference>
<dbReference type="Pfam" id="PF00126">
    <property type="entry name" value="HTH_1"/>
    <property type="match status" value="1"/>
</dbReference>
<feature type="domain" description="HTH lysR-type" evidence="7">
    <location>
        <begin position="1"/>
        <end position="57"/>
    </location>
</feature>
<evidence type="ECO:0000256" key="2">
    <source>
        <dbReference type="ARBA" id="ARBA00023015"/>
    </source>
</evidence>
<dbReference type="PANTHER" id="PTHR30419:SF31">
    <property type="entry name" value="BLR3139 PROTEIN"/>
    <property type="match status" value="1"/>
</dbReference>
<gene>
    <name evidence="8" type="primary">oxyS</name>
    <name evidence="8" type="ORF">MLAC_41160</name>
</gene>
<dbReference type="InterPro" id="IPR036388">
    <property type="entry name" value="WH-like_DNA-bd_sf"/>
</dbReference>
<keyword evidence="2" id="KW-0805">Transcription regulation</keyword>
<dbReference type="AlphaFoldDB" id="A0A1X1XJD3"/>
<evidence type="ECO:0000256" key="1">
    <source>
        <dbReference type="ARBA" id="ARBA00009437"/>
    </source>
</evidence>
<dbReference type="OrthoDB" id="3181812at2"/>
<dbReference type="FunFam" id="1.10.10.10:FF:000001">
    <property type="entry name" value="LysR family transcriptional regulator"/>
    <property type="match status" value="1"/>
</dbReference>
<evidence type="ECO:0000256" key="5">
    <source>
        <dbReference type="ARBA" id="ARBA00040885"/>
    </source>
</evidence>
<comment type="similarity">
    <text evidence="1">Belongs to the LysR transcriptional regulatory family.</text>
</comment>
<dbReference type="SUPFAM" id="SSF53850">
    <property type="entry name" value="Periplasmic binding protein-like II"/>
    <property type="match status" value="1"/>
</dbReference>
<dbReference type="STRING" id="169765.AWC15_10970"/>
<reference evidence="8 9" key="1">
    <citation type="journal article" date="2019" name="Emerg. Microbes Infect.">
        <title>Comprehensive subspecies identification of 175 nontuberculous mycobacteria species based on 7547 genomic profiles.</title>
        <authorList>
            <person name="Matsumoto Y."/>
            <person name="Kinjo T."/>
            <person name="Motooka D."/>
            <person name="Nabeya D."/>
            <person name="Jung N."/>
            <person name="Uechi K."/>
            <person name="Horii T."/>
            <person name="Iida T."/>
            <person name="Fujita J."/>
            <person name="Nakamura S."/>
        </authorList>
    </citation>
    <scope>NUCLEOTIDE SEQUENCE [LARGE SCALE GENOMIC DNA]</scope>
    <source>
        <strain evidence="8 9">JCM 15657</strain>
    </source>
</reference>
<evidence type="ECO:0000313" key="9">
    <source>
        <dbReference type="Proteomes" id="UP000466396"/>
    </source>
</evidence>
<dbReference type="GO" id="GO:0003677">
    <property type="term" value="F:DNA binding"/>
    <property type="evidence" value="ECO:0007669"/>
    <property type="project" value="UniProtKB-KW"/>
</dbReference>
<keyword evidence="4" id="KW-0804">Transcription</keyword>
<evidence type="ECO:0000256" key="4">
    <source>
        <dbReference type="ARBA" id="ARBA00023163"/>
    </source>
</evidence>
<dbReference type="InterPro" id="IPR036390">
    <property type="entry name" value="WH_DNA-bd_sf"/>
</dbReference>
<dbReference type="CDD" id="cd05466">
    <property type="entry name" value="PBP2_LTTR_substrate"/>
    <property type="match status" value="1"/>
</dbReference>
<dbReference type="EMBL" id="AP022581">
    <property type="protein sequence ID" value="BBX98822.1"/>
    <property type="molecule type" value="Genomic_DNA"/>
</dbReference>
<dbReference type="SUPFAM" id="SSF46785">
    <property type="entry name" value="Winged helix' DNA-binding domain"/>
    <property type="match status" value="1"/>
</dbReference>
<accession>A0A1X1XJD3</accession>
<dbReference type="Pfam" id="PF03466">
    <property type="entry name" value="LysR_substrate"/>
    <property type="match status" value="1"/>
</dbReference>
<evidence type="ECO:0000256" key="3">
    <source>
        <dbReference type="ARBA" id="ARBA00023125"/>
    </source>
</evidence>
<organism evidence="8 9">
    <name type="scientific">Mycobacterium lacus</name>
    <dbReference type="NCBI Taxonomy" id="169765"/>
    <lineage>
        <taxon>Bacteria</taxon>
        <taxon>Bacillati</taxon>
        <taxon>Actinomycetota</taxon>
        <taxon>Actinomycetes</taxon>
        <taxon>Mycobacteriales</taxon>
        <taxon>Mycobacteriaceae</taxon>
        <taxon>Mycobacterium</taxon>
    </lineage>
</organism>
<dbReference type="Proteomes" id="UP000466396">
    <property type="component" value="Chromosome"/>
</dbReference>
<comment type="function">
    <text evidence="6">Required for the induction the katG gene for catalase. Involved in the response to hydrogen peroxide.</text>
</comment>
<dbReference type="RefSeq" id="WP_085163194.1">
    <property type="nucleotide sequence ID" value="NZ_AP022581.1"/>
</dbReference>
<evidence type="ECO:0000313" key="8">
    <source>
        <dbReference type="EMBL" id="BBX98822.1"/>
    </source>
</evidence>
<dbReference type="InterPro" id="IPR000847">
    <property type="entry name" value="LysR_HTH_N"/>
</dbReference>
<sequence>MLFRQLEYFVAVARERHFARAAEQCHVSQPALSAAIAKLERELNVTLINRGHSFEGLTPEGERLVVWAKRILAEHDAFKAEVDAVRSGITGTLRLGTVPTASTTASLLLSAFCAAHPLAKVQIRSRLATTELYRRLREFELDAVIVHPAPEDAHDVDLVPLYEEHYVLLAPADMLPPGASTLVWPEAAQLPLALLTPDMRDRQIVDAAFAKHGITVRPQVETDSVASLFAQVAAGEWACIVPHTWLWTAPLSGPMAGEIRAVQLVDPVLTAQIALATNSAGPGSPVARALAACAQQSGLDEFFEARLLGITRRR</sequence>
<dbReference type="InterPro" id="IPR050950">
    <property type="entry name" value="HTH-type_LysR_regulators"/>
</dbReference>
<dbReference type="Gene3D" id="1.10.10.10">
    <property type="entry name" value="Winged helix-like DNA-binding domain superfamily/Winged helix DNA-binding domain"/>
    <property type="match status" value="1"/>
</dbReference>
<evidence type="ECO:0000256" key="6">
    <source>
        <dbReference type="ARBA" id="ARBA00056658"/>
    </source>
</evidence>
<keyword evidence="3" id="KW-0238">DNA-binding</keyword>
<protein>
    <recommendedName>
        <fullName evidence="5">Probable hydrogen peroxide-inducible genes activator</fullName>
    </recommendedName>
</protein>
<dbReference type="GO" id="GO:0005829">
    <property type="term" value="C:cytosol"/>
    <property type="evidence" value="ECO:0007669"/>
    <property type="project" value="TreeGrafter"/>
</dbReference>
<name>A0A1X1XJD3_9MYCO</name>
<dbReference type="KEGG" id="mlj:MLAC_41160"/>
<evidence type="ECO:0000259" key="7">
    <source>
        <dbReference type="PROSITE" id="PS50931"/>
    </source>
</evidence>
<dbReference type="InterPro" id="IPR005119">
    <property type="entry name" value="LysR_subst-bd"/>
</dbReference>
<proteinExistence type="inferred from homology"/>
<dbReference type="PANTHER" id="PTHR30419">
    <property type="entry name" value="HTH-TYPE TRANSCRIPTIONAL REGULATOR YBHD"/>
    <property type="match status" value="1"/>
</dbReference>
<dbReference type="GO" id="GO:0003700">
    <property type="term" value="F:DNA-binding transcription factor activity"/>
    <property type="evidence" value="ECO:0007669"/>
    <property type="project" value="InterPro"/>
</dbReference>
<keyword evidence="9" id="KW-1185">Reference proteome</keyword>